<sequence>MADGATQLVDAGTSTSAPTDDIGFDPRCLKQQSGQPVAWWQYAPDYAYIASVGGVEGCFRPVARPQGSAPDIGAYERPSGG</sequence>
<dbReference type="EMBL" id="JEMA01000862">
    <property type="protein sequence ID" value="KYF65047.1"/>
    <property type="molecule type" value="Genomic_DNA"/>
</dbReference>
<organism evidence="2 3">
    <name type="scientific">Sorangium cellulosum</name>
    <name type="common">Polyangium cellulosum</name>
    <dbReference type="NCBI Taxonomy" id="56"/>
    <lineage>
        <taxon>Bacteria</taxon>
        <taxon>Pseudomonadati</taxon>
        <taxon>Myxococcota</taxon>
        <taxon>Polyangia</taxon>
        <taxon>Polyangiales</taxon>
        <taxon>Polyangiaceae</taxon>
        <taxon>Sorangium</taxon>
    </lineage>
</organism>
<dbReference type="RefSeq" id="WP_061611368.1">
    <property type="nucleotide sequence ID" value="NZ_JEMA01000862.1"/>
</dbReference>
<protein>
    <submittedName>
        <fullName evidence="2">Uncharacterized protein</fullName>
    </submittedName>
</protein>
<reference evidence="2 3" key="1">
    <citation type="submission" date="2014-02" db="EMBL/GenBank/DDBJ databases">
        <title>The small core and large imbalanced accessory genome model reveals a collaborative survival strategy of Sorangium cellulosum strains in nature.</title>
        <authorList>
            <person name="Han K."/>
            <person name="Peng R."/>
            <person name="Blom J."/>
            <person name="Li Y.-Z."/>
        </authorList>
    </citation>
    <scope>NUCLEOTIDE SEQUENCE [LARGE SCALE GENOMIC DNA]</scope>
    <source>
        <strain evidence="2 3">So0008-312</strain>
    </source>
</reference>
<evidence type="ECO:0000313" key="3">
    <source>
        <dbReference type="Proteomes" id="UP000075260"/>
    </source>
</evidence>
<dbReference type="Proteomes" id="UP000075260">
    <property type="component" value="Unassembled WGS sequence"/>
</dbReference>
<gene>
    <name evidence="2" type="ORF">BE15_28930</name>
</gene>
<accession>A0A150QAN3</accession>
<name>A0A150QAN3_SORCE</name>
<dbReference type="AlphaFoldDB" id="A0A150QAN3"/>
<feature type="region of interest" description="Disordered" evidence="1">
    <location>
        <begin position="1"/>
        <end position="24"/>
    </location>
</feature>
<proteinExistence type="predicted"/>
<evidence type="ECO:0000313" key="2">
    <source>
        <dbReference type="EMBL" id="KYF65047.1"/>
    </source>
</evidence>
<evidence type="ECO:0000256" key="1">
    <source>
        <dbReference type="SAM" id="MobiDB-lite"/>
    </source>
</evidence>
<comment type="caution">
    <text evidence="2">The sequence shown here is derived from an EMBL/GenBank/DDBJ whole genome shotgun (WGS) entry which is preliminary data.</text>
</comment>